<dbReference type="KEGG" id="dap:Dacet_1358"/>
<feature type="transmembrane region" description="Helical" evidence="2">
    <location>
        <begin position="145"/>
        <end position="167"/>
    </location>
</feature>
<keyword evidence="2" id="KW-0812">Transmembrane</keyword>
<feature type="transmembrane region" description="Helical" evidence="2">
    <location>
        <begin position="188"/>
        <end position="208"/>
    </location>
</feature>
<name>D4H7Y1_DENA2</name>
<dbReference type="InterPro" id="IPR003425">
    <property type="entry name" value="CCB3/YggT"/>
</dbReference>
<keyword evidence="2" id="KW-0472">Membrane</keyword>
<reference evidence="3 4" key="1">
    <citation type="journal article" date="2010" name="Stand. Genomic Sci.">
        <title>Complete genome sequence of Denitrovibrio acetiphilus type strain (N2460).</title>
        <authorList>
            <person name="Kiss H."/>
            <person name="Lang E."/>
            <person name="Lapidus A."/>
            <person name="Copeland A."/>
            <person name="Nolan M."/>
            <person name="Glavina Del Rio T."/>
            <person name="Chen F."/>
            <person name="Lucas S."/>
            <person name="Tice H."/>
            <person name="Cheng J.F."/>
            <person name="Han C."/>
            <person name="Goodwin L."/>
            <person name="Pitluck S."/>
            <person name="Liolios K."/>
            <person name="Pati A."/>
            <person name="Ivanova N."/>
            <person name="Mavromatis K."/>
            <person name="Chen A."/>
            <person name="Palaniappan K."/>
            <person name="Land M."/>
            <person name="Hauser L."/>
            <person name="Chang Y.J."/>
            <person name="Jeffries C.D."/>
            <person name="Detter J.C."/>
            <person name="Brettin T."/>
            <person name="Spring S."/>
            <person name="Rohde M."/>
            <person name="Goker M."/>
            <person name="Woyke T."/>
            <person name="Bristow J."/>
            <person name="Eisen J.A."/>
            <person name="Markowitz V."/>
            <person name="Hugenholtz P."/>
            <person name="Kyrpides N.C."/>
            <person name="Klenk H.P."/>
        </authorList>
    </citation>
    <scope>NUCLEOTIDE SEQUENCE [LARGE SCALE GENOMIC DNA]</scope>
    <source>
        <strain evidence="4">DSM 12809 / NBRC 114555 / N2460</strain>
    </source>
</reference>
<evidence type="ECO:0000313" key="3">
    <source>
        <dbReference type="EMBL" id="ADD68130.1"/>
    </source>
</evidence>
<dbReference type="AlphaFoldDB" id="D4H7Y1"/>
<dbReference type="FunCoup" id="D4H7Y1">
    <property type="interactions" value="31"/>
</dbReference>
<dbReference type="PANTHER" id="PTHR33219:SF14">
    <property type="entry name" value="PROTEIN COFACTOR ASSEMBLY OF COMPLEX C SUBUNIT B CCB3, CHLOROPLASTIC-RELATED"/>
    <property type="match status" value="1"/>
</dbReference>
<dbReference type="RefSeq" id="WP_013010652.1">
    <property type="nucleotide sequence ID" value="NC_013943.1"/>
</dbReference>
<dbReference type="InParanoid" id="D4H7Y1"/>
<feature type="transmembrane region" description="Helical" evidence="2">
    <location>
        <begin position="57"/>
        <end position="76"/>
    </location>
</feature>
<comment type="similarity">
    <text evidence="1">Belongs to the YggT family.</text>
</comment>
<dbReference type="GO" id="GO:0016020">
    <property type="term" value="C:membrane"/>
    <property type="evidence" value="ECO:0007669"/>
    <property type="project" value="InterPro"/>
</dbReference>
<protein>
    <recommendedName>
        <fullName evidence="5">YggT family protein</fullName>
    </recommendedName>
</protein>
<evidence type="ECO:0000256" key="1">
    <source>
        <dbReference type="ARBA" id="ARBA00010894"/>
    </source>
</evidence>
<evidence type="ECO:0008006" key="5">
    <source>
        <dbReference type="Google" id="ProtNLM"/>
    </source>
</evidence>
<feature type="transmembrane region" description="Helical" evidence="2">
    <location>
        <begin position="82"/>
        <end position="109"/>
    </location>
</feature>
<proteinExistence type="inferred from homology"/>
<sequence length="270" mass="29840">MGLLQSVIKFYLVVLMFRSAMTRQELYFNPLGKLVAKMTDPVLEKAFKLTKKGADNILPIFLVLAVLLDGLVIFMLTGYGIIIALLAGLADILTFLMLFYIVSTILGGFAGNASMTHYAMFFKRIASFWVKLTRTFFPIKSNGIILPAVIIIFAFFTLAIAGVNIGYQTVTSGINPVASIMSAARSNLLSVAGLLDIFVWLVIIRALMSWVSPDPRNPVVQIIHSLTEPVMEPFRKIIPTIGAIDISPMVLIFVVYFLKTLLVRLVGIIF</sequence>
<dbReference type="STRING" id="522772.Dacet_1358"/>
<dbReference type="PANTHER" id="PTHR33219">
    <property type="entry name" value="YLMG HOMOLOG PROTEIN 2, CHLOROPLASTIC"/>
    <property type="match status" value="1"/>
</dbReference>
<feature type="transmembrane region" description="Helical" evidence="2">
    <location>
        <begin position="237"/>
        <end position="258"/>
    </location>
</feature>
<keyword evidence="4" id="KW-1185">Reference proteome</keyword>
<dbReference type="HOGENOM" id="CLU_1040841_0_0_0"/>
<dbReference type="EMBL" id="CP001968">
    <property type="protein sequence ID" value="ADD68130.1"/>
    <property type="molecule type" value="Genomic_DNA"/>
</dbReference>
<dbReference type="PaxDb" id="522772-Dacet_1358"/>
<evidence type="ECO:0000313" key="4">
    <source>
        <dbReference type="Proteomes" id="UP000002012"/>
    </source>
</evidence>
<accession>D4H7Y1</accession>
<evidence type="ECO:0000256" key="2">
    <source>
        <dbReference type="SAM" id="Phobius"/>
    </source>
</evidence>
<organism evidence="3 4">
    <name type="scientific">Denitrovibrio acetiphilus (strain DSM 12809 / NBRC 114555 / N2460)</name>
    <dbReference type="NCBI Taxonomy" id="522772"/>
    <lineage>
        <taxon>Bacteria</taxon>
        <taxon>Pseudomonadati</taxon>
        <taxon>Deferribacterota</taxon>
        <taxon>Deferribacteres</taxon>
        <taxon>Deferribacterales</taxon>
        <taxon>Geovibrionaceae</taxon>
        <taxon>Denitrovibrio</taxon>
    </lineage>
</organism>
<dbReference type="Pfam" id="PF02325">
    <property type="entry name" value="CCB3_YggT"/>
    <property type="match status" value="1"/>
</dbReference>
<keyword evidence="2" id="KW-1133">Transmembrane helix</keyword>
<dbReference type="Proteomes" id="UP000002012">
    <property type="component" value="Chromosome"/>
</dbReference>
<gene>
    <name evidence="3" type="ordered locus">Dacet_1358</name>
</gene>
<dbReference type="eggNOG" id="COG0762">
    <property type="taxonomic scope" value="Bacteria"/>
</dbReference>